<name>A0A381TMK4_9ZZZZ</name>
<evidence type="ECO:0000259" key="1">
    <source>
        <dbReference type="Pfam" id="PF03372"/>
    </source>
</evidence>
<accession>A0A381TMK4</accession>
<feature type="domain" description="Endonuclease/exonuclease/phosphatase" evidence="1">
    <location>
        <begin position="20"/>
        <end position="289"/>
    </location>
</feature>
<dbReference type="EMBL" id="UINC01004776">
    <property type="protein sequence ID" value="SVA16768.1"/>
    <property type="molecule type" value="Genomic_DNA"/>
</dbReference>
<proteinExistence type="predicted"/>
<gene>
    <name evidence="2" type="ORF">METZ01_LOCUS69622</name>
</gene>
<dbReference type="AlphaFoldDB" id="A0A381TMK4"/>
<dbReference type="InterPro" id="IPR005135">
    <property type="entry name" value="Endo/exonuclease/phosphatase"/>
</dbReference>
<organism evidence="2">
    <name type="scientific">marine metagenome</name>
    <dbReference type="NCBI Taxonomy" id="408172"/>
    <lineage>
        <taxon>unclassified sequences</taxon>
        <taxon>metagenomes</taxon>
        <taxon>ecological metagenomes</taxon>
    </lineage>
</organism>
<feature type="non-terminal residue" evidence="2">
    <location>
        <position position="1"/>
    </location>
</feature>
<evidence type="ECO:0000313" key="2">
    <source>
        <dbReference type="EMBL" id="SVA16768.1"/>
    </source>
</evidence>
<dbReference type="InterPro" id="IPR036691">
    <property type="entry name" value="Endo/exonu/phosph_ase_sf"/>
</dbReference>
<protein>
    <recommendedName>
        <fullName evidence="1">Endonuclease/exonuclease/phosphatase domain-containing protein</fullName>
    </recommendedName>
</protein>
<sequence length="298" mass="32929">VYVTLGQTGIAAMSQILRLVTYNLQRGIHYDHIRRHLATLPSLREADVIAVQEALVPVGGTNTLARLAADLDGEYRWTYRTVMSYPDKEYGNGFLFRPTVTPELGLSVPLPRVERLGWMARLKTEGGVPDTKSAYVQVFNTGGRRLRLVSLHLDFAGGADHRVRQLSHLLQVLEQRALSDAAVADVLCGDFNTSGYYRSVIAQKATRRVLDVARVHGFADWSGSVPWTSDLFSSVDPADPARRLLQIGQAIGLRYRQKLDHVLGKGVRPSGPAIRARVTGRDYLPGSDHLPLVVDLVL</sequence>
<dbReference type="GO" id="GO:0003824">
    <property type="term" value="F:catalytic activity"/>
    <property type="evidence" value="ECO:0007669"/>
    <property type="project" value="InterPro"/>
</dbReference>
<dbReference type="SUPFAM" id="SSF56219">
    <property type="entry name" value="DNase I-like"/>
    <property type="match status" value="1"/>
</dbReference>
<dbReference type="Gene3D" id="3.60.10.10">
    <property type="entry name" value="Endonuclease/exonuclease/phosphatase"/>
    <property type="match status" value="1"/>
</dbReference>
<reference evidence="2" key="1">
    <citation type="submission" date="2018-05" db="EMBL/GenBank/DDBJ databases">
        <authorList>
            <person name="Lanie J.A."/>
            <person name="Ng W.-L."/>
            <person name="Kazmierczak K.M."/>
            <person name="Andrzejewski T.M."/>
            <person name="Davidsen T.M."/>
            <person name="Wayne K.J."/>
            <person name="Tettelin H."/>
            <person name="Glass J.I."/>
            <person name="Rusch D."/>
            <person name="Podicherti R."/>
            <person name="Tsui H.-C.T."/>
            <person name="Winkler M.E."/>
        </authorList>
    </citation>
    <scope>NUCLEOTIDE SEQUENCE</scope>
</reference>
<dbReference type="Pfam" id="PF03372">
    <property type="entry name" value="Exo_endo_phos"/>
    <property type="match status" value="1"/>
</dbReference>